<feature type="transmembrane region" description="Helical" evidence="2">
    <location>
        <begin position="6"/>
        <end position="24"/>
    </location>
</feature>
<dbReference type="Proteomes" id="UP000240424">
    <property type="component" value="Unassembled WGS sequence"/>
</dbReference>
<feature type="region of interest" description="Disordered" evidence="1">
    <location>
        <begin position="160"/>
        <end position="180"/>
    </location>
</feature>
<dbReference type="RefSeq" id="WP_077080773.1">
    <property type="nucleotide sequence ID" value="NZ_FUEZ01000004.1"/>
</dbReference>
<keyword evidence="4" id="KW-1185">Reference proteome</keyword>
<evidence type="ECO:0000313" key="4">
    <source>
        <dbReference type="Proteomes" id="UP000240424"/>
    </source>
</evidence>
<keyword evidence="2" id="KW-1133">Transmembrane helix</keyword>
<organism evidence="3 4">
    <name type="scientific">Mycobacterium numidiamassiliense</name>
    <dbReference type="NCBI Taxonomy" id="1841861"/>
    <lineage>
        <taxon>Bacteria</taxon>
        <taxon>Bacillati</taxon>
        <taxon>Actinomycetota</taxon>
        <taxon>Actinomycetes</taxon>
        <taxon>Mycobacteriales</taxon>
        <taxon>Mycobacteriaceae</taxon>
        <taxon>Mycobacterium</taxon>
    </lineage>
</organism>
<feature type="transmembrane region" description="Helical" evidence="2">
    <location>
        <begin position="31"/>
        <end position="53"/>
    </location>
</feature>
<dbReference type="Pfam" id="PF04186">
    <property type="entry name" value="FxsA"/>
    <property type="match status" value="1"/>
</dbReference>
<dbReference type="InterPro" id="IPR007313">
    <property type="entry name" value="FxsA"/>
</dbReference>
<reference evidence="3 4" key="1">
    <citation type="submission" date="2017-01" db="EMBL/GenBank/DDBJ databases">
        <authorList>
            <consortium name="Urmite Genomes"/>
        </authorList>
    </citation>
    <scope>NUCLEOTIDE SEQUENCE [LARGE SCALE GENOMIC DNA]</scope>
    <source>
        <strain evidence="3 4">AB215</strain>
    </source>
</reference>
<accession>A0A2U3PEX3</accession>
<dbReference type="PANTHER" id="PTHR35335:SF1">
    <property type="entry name" value="UPF0716 PROTEIN FXSA"/>
    <property type="match status" value="1"/>
</dbReference>
<dbReference type="OrthoDB" id="4641426at2"/>
<dbReference type="GO" id="GO:0016020">
    <property type="term" value="C:membrane"/>
    <property type="evidence" value="ECO:0007669"/>
    <property type="project" value="InterPro"/>
</dbReference>
<dbReference type="PANTHER" id="PTHR35335">
    <property type="entry name" value="UPF0716 PROTEIN FXSA"/>
    <property type="match status" value="1"/>
</dbReference>
<proteinExistence type="predicted"/>
<evidence type="ECO:0000256" key="1">
    <source>
        <dbReference type="SAM" id="MobiDB-lite"/>
    </source>
</evidence>
<dbReference type="EMBL" id="FUEZ01000004">
    <property type="protein sequence ID" value="SPM42301.1"/>
    <property type="molecule type" value="Genomic_DNA"/>
</dbReference>
<feature type="transmembrane region" description="Helical" evidence="2">
    <location>
        <begin position="73"/>
        <end position="99"/>
    </location>
</feature>
<keyword evidence="2" id="KW-0472">Membrane</keyword>
<sequence length="180" mass="19246">MVSRLLLVYAVVELAAVFALVWTLGWGWTLLIMLATFVLGWGLLAPLAGSQLLHQVGRLRSGAQEPQSTLGDGALVTVATGLVLVPGLVTTVVGTLLLLRPVRAVAGPGVTAIALRSLQRRAPLVSFGTAFTESRRGYAAGFAERRDYIDGEVIDVTEFDPPALPTNTVDDQPPRRPRSY</sequence>
<evidence type="ECO:0000313" key="3">
    <source>
        <dbReference type="EMBL" id="SPM42301.1"/>
    </source>
</evidence>
<dbReference type="AlphaFoldDB" id="A0A2U3PEX3"/>
<dbReference type="STRING" id="1841861.GCA_900157365_02841"/>
<protein>
    <submittedName>
        <fullName evidence="3">Protein affecting phage T7 exclusion by the F plasmid, UPF0716 family</fullName>
    </submittedName>
</protein>
<dbReference type="NCBIfam" id="NF008528">
    <property type="entry name" value="PRK11463.1-2"/>
    <property type="match status" value="1"/>
</dbReference>
<name>A0A2U3PEX3_9MYCO</name>
<gene>
    <name evidence="3" type="ORF">MNAB215_4521</name>
</gene>
<evidence type="ECO:0000256" key="2">
    <source>
        <dbReference type="SAM" id="Phobius"/>
    </source>
</evidence>
<keyword evidence="2" id="KW-0812">Transmembrane</keyword>